<dbReference type="OrthoDB" id="9797500at2"/>
<organism evidence="3 4">
    <name type="scientific">Dyella dinghuensis</name>
    <dbReference type="NCBI Taxonomy" id="1920169"/>
    <lineage>
        <taxon>Bacteria</taxon>
        <taxon>Pseudomonadati</taxon>
        <taxon>Pseudomonadota</taxon>
        <taxon>Gammaproteobacteria</taxon>
        <taxon>Lysobacterales</taxon>
        <taxon>Rhodanobacteraceae</taxon>
        <taxon>Dyella</taxon>
    </lineage>
</organism>
<evidence type="ECO:0000313" key="4">
    <source>
        <dbReference type="Proteomes" id="UP000267077"/>
    </source>
</evidence>
<dbReference type="GO" id="GO:0016740">
    <property type="term" value="F:transferase activity"/>
    <property type="evidence" value="ECO:0007669"/>
    <property type="project" value="UniProtKB-KW"/>
</dbReference>
<dbReference type="RefSeq" id="WP_126675305.1">
    <property type="nucleotide sequence ID" value="NZ_RYZR01000008.1"/>
</dbReference>
<feature type="domain" description="GST C-terminal" evidence="2">
    <location>
        <begin position="84"/>
        <end position="212"/>
    </location>
</feature>
<protein>
    <submittedName>
        <fullName evidence="3">Glutathione S-transferase family protein</fullName>
    </submittedName>
</protein>
<dbReference type="PROSITE" id="PS50404">
    <property type="entry name" value="GST_NTER"/>
    <property type="match status" value="1"/>
</dbReference>
<dbReference type="PROSITE" id="PS50405">
    <property type="entry name" value="GST_CTER"/>
    <property type="match status" value="1"/>
</dbReference>
<dbReference type="Gene3D" id="1.20.1050.10">
    <property type="match status" value="1"/>
</dbReference>
<dbReference type="PANTHER" id="PTHR44051">
    <property type="entry name" value="GLUTATHIONE S-TRANSFERASE-RELATED"/>
    <property type="match status" value="1"/>
</dbReference>
<evidence type="ECO:0000259" key="1">
    <source>
        <dbReference type="PROSITE" id="PS50404"/>
    </source>
</evidence>
<dbReference type="AlphaFoldDB" id="A0A432LP40"/>
<dbReference type="InterPro" id="IPR036282">
    <property type="entry name" value="Glutathione-S-Trfase_C_sf"/>
</dbReference>
<sequence>MLTLFDYPASENAWKIRQLLHHLQRPYVTVNVSIFEGEGRSPEYRRISPTGTVPAIQLDDGRVLSESSAILFFLATDTPYLPPDAFGRAKVQQWLSFEQERIESQIGSLRYWTLTGKLDRRPLFLIQMKRDTGERALQILNNELSQRPFLTEYGYTIADIAVFAYGGRAEQAGFSLAPYPHFRAWIERVKSQPGFLPVMHPYSEDPFSANELP</sequence>
<dbReference type="SUPFAM" id="SSF52833">
    <property type="entry name" value="Thioredoxin-like"/>
    <property type="match status" value="1"/>
</dbReference>
<dbReference type="InterPro" id="IPR010987">
    <property type="entry name" value="Glutathione-S-Trfase_C-like"/>
</dbReference>
<dbReference type="Proteomes" id="UP000267077">
    <property type="component" value="Unassembled WGS sequence"/>
</dbReference>
<accession>A0A432LP40</accession>
<dbReference type="Gene3D" id="3.40.30.10">
    <property type="entry name" value="Glutaredoxin"/>
    <property type="match status" value="1"/>
</dbReference>
<dbReference type="PANTHER" id="PTHR44051:SF8">
    <property type="entry name" value="GLUTATHIONE S-TRANSFERASE GSTA"/>
    <property type="match status" value="1"/>
</dbReference>
<dbReference type="Pfam" id="PF13409">
    <property type="entry name" value="GST_N_2"/>
    <property type="match status" value="1"/>
</dbReference>
<comment type="caution">
    <text evidence="3">The sequence shown here is derived from an EMBL/GenBank/DDBJ whole genome shotgun (WGS) entry which is preliminary data.</text>
</comment>
<name>A0A432LP40_9GAMM</name>
<keyword evidence="3" id="KW-0808">Transferase</keyword>
<dbReference type="SFLD" id="SFLDG00358">
    <property type="entry name" value="Main_(cytGST)"/>
    <property type="match status" value="1"/>
</dbReference>
<dbReference type="SFLD" id="SFLDS00019">
    <property type="entry name" value="Glutathione_Transferase_(cytos"/>
    <property type="match status" value="1"/>
</dbReference>
<dbReference type="EMBL" id="RYZR01000008">
    <property type="protein sequence ID" value="RUL61598.1"/>
    <property type="molecule type" value="Genomic_DNA"/>
</dbReference>
<feature type="domain" description="GST N-terminal" evidence="1">
    <location>
        <begin position="1"/>
        <end position="82"/>
    </location>
</feature>
<evidence type="ECO:0000313" key="3">
    <source>
        <dbReference type="EMBL" id="RUL61598.1"/>
    </source>
</evidence>
<dbReference type="Pfam" id="PF13410">
    <property type="entry name" value="GST_C_2"/>
    <property type="match status" value="1"/>
</dbReference>
<gene>
    <name evidence="3" type="ORF">EKH79_18380</name>
</gene>
<dbReference type="InterPro" id="IPR004045">
    <property type="entry name" value="Glutathione_S-Trfase_N"/>
</dbReference>
<dbReference type="SUPFAM" id="SSF47616">
    <property type="entry name" value="GST C-terminal domain-like"/>
    <property type="match status" value="1"/>
</dbReference>
<dbReference type="InterPro" id="IPR036249">
    <property type="entry name" value="Thioredoxin-like_sf"/>
</dbReference>
<proteinExistence type="predicted"/>
<keyword evidence="4" id="KW-1185">Reference proteome</keyword>
<evidence type="ECO:0000259" key="2">
    <source>
        <dbReference type="PROSITE" id="PS50405"/>
    </source>
</evidence>
<dbReference type="InterPro" id="IPR040079">
    <property type="entry name" value="Glutathione_S-Trfase"/>
</dbReference>
<reference evidence="3 4" key="1">
    <citation type="submission" date="2018-12" db="EMBL/GenBank/DDBJ databases">
        <title>Dyella dinghuensis sp. nov. DHOA06 and Dyella choica sp. nov. 4M-K27, isolated from forest soil.</title>
        <authorList>
            <person name="Qiu L.-H."/>
            <person name="Gao Z.-H."/>
        </authorList>
    </citation>
    <scope>NUCLEOTIDE SEQUENCE [LARGE SCALE GENOMIC DNA]</scope>
    <source>
        <strain evidence="3 4">DHOA06</strain>
    </source>
</reference>